<reference evidence="1 2" key="1">
    <citation type="submission" date="2024-06" db="EMBL/GenBank/DDBJ databases">
        <authorList>
            <person name="Kraege A."/>
            <person name="Thomma B."/>
        </authorList>
    </citation>
    <scope>NUCLEOTIDE SEQUENCE [LARGE SCALE GENOMIC DNA]</scope>
</reference>
<dbReference type="Proteomes" id="UP001497392">
    <property type="component" value="Unassembled WGS sequence"/>
</dbReference>
<accession>A0ABP1FKH5</accession>
<dbReference type="Pfam" id="PF16477">
    <property type="entry name" value="DUF5054"/>
    <property type="match status" value="1"/>
</dbReference>
<comment type="caution">
    <text evidence="1">The sequence shown here is derived from an EMBL/GenBank/DDBJ whole genome shotgun (WGS) entry which is preliminary data.</text>
</comment>
<dbReference type="InterPro" id="IPR032482">
    <property type="entry name" value="DUF5054"/>
</dbReference>
<keyword evidence="2" id="KW-1185">Reference proteome</keyword>
<gene>
    <name evidence="1" type="primary">g272</name>
    <name evidence="1" type="ORF">VP750_LOCUS237</name>
</gene>
<protein>
    <submittedName>
        <fullName evidence="1">G272 protein</fullName>
    </submittedName>
</protein>
<dbReference type="EMBL" id="CAXHTA020000001">
    <property type="protein sequence ID" value="CAL5218578.1"/>
    <property type="molecule type" value="Genomic_DNA"/>
</dbReference>
<proteinExistence type="predicted"/>
<dbReference type="CDD" id="cd10791">
    <property type="entry name" value="GH38N_AMII_like_1"/>
    <property type="match status" value="1"/>
</dbReference>
<evidence type="ECO:0000313" key="2">
    <source>
        <dbReference type="Proteomes" id="UP001497392"/>
    </source>
</evidence>
<organism evidence="1 2">
    <name type="scientific">Coccomyxa viridis</name>
    <dbReference type="NCBI Taxonomy" id="1274662"/>
    <lineage>
        <taxon>Eukaryota</taxon>
        <taxon>Viridiplantae</taxon>
        <taxon>Chlorophyta</taxon>
        <taxon>core chlorophytes</taxon>
        <taxon>Trebouxiophyceae</taxon>
        <taxon>Trebouxiophyceae incertae sedis</taxon>
        <taxon>Coccomyxaceae</taxon>
        <taxon>Coccomyxa</taxon>
    </lineage>
</organism>
<evidence type="ECO:0000313" key="1">
    <source>
        <dbReference type="EMBL" id="CAL5218578.1"/>
    </source>
</evidence>
<name>A0ABP1FKH5_9CHLO</name>
<sequence length="723" mass="81362">MHTPSAQDVGFDYGGKGGKDNQIIDVYFHHHFPKAINTSRAMRARGGPERYRYMTQSWLVSLFMDCPPNFGITCPSYEEVEAFTEAVHAGDIFWHAMPFNTQVELLDAPLLQYAVEMTHELDDRFGQPPKRTMSQRDVLGVTRGAVPILARSGVDALTVGCNGAGAPPGVPKNQPFLWRDEGTGTQIVAMWHAGGYSGTPVDSHTECVKADGFEHVLCAAWHLGDNSGPHDVQEALAIFDIVRSNWTDAAVFSSTFDNYTAALIDRLPYLNLPVFTEEIGDTWIYGVGSDVDKVAEYRAFARMRRAFPQSYTSYEMGNFSRFLIKVPEHTWGVDIKIYLDDYADWTNTELQRQIAAREPRFVYTVDAWIRQRSYTRWALEALDASLALNFWGVLEELDLGKTVPNLKGLGFSMLGSNDSLVFTSNTWNITLDPESGGLTSLQKLWVNGKVGTQWADPKNPLGRFVYSSYTQADYNNLFKTYMYIDPTEWWVSRDYGKYNVSSANPKRLDTSPTASEFWFKKEALGSFEVVVVTTMPQELVQYYGAPAQVWYNIRSPGEDDTLLMDILWVNKTATRLPEALWAQFKPDAAVVDPDSWTMSKMGSPISPLNVVLNGSQSLHAVDDEGIMVEGLGRQRSWEQLQIRTLDAALVSPGEATPFPVVDRKPDMSKGMTFNLGNNIWGTNYVMWQPYMPHSGNQRFRFEIRAHDLSTPHPSDLSSRPSTF</sequence>